<evidence type="ECO:0000256" key="1">
    <source>
        <dbReference type="SAM" id="SignalP"/>
    </source>
</evidence>
<dbReference type="PROSITE" id="PS51257">
    <property type="entry name" value="PROKAR_LIPOPROTEIN"/>
    <property type="match status" value="1"/>
</dbReference>
<feature type="chain" id="PRO_5043841764" evidence="1">
    <location>
        <begin position="25"/>
        <end position="102"/>
    </location>
</feature>
<dbReference type="AlphaFoldDB" id="A0AAV1V388"/>
<reference evidence="2" key="1">
    <citation type="submission" date="2024-01" db="EMBL/GenBank/DDBJ databases">
        <authorList>
            <person name="Webb A."/>
        </authorList>
    </citation>
    <scope>NUCLEOTIDE SEQUENCE</scope>
    <source>
        <strain evidence="2">Pm1</strain>
    </source>
</reference>
<dbReference type="Proteomes" id="UP001162060">
    <property type="component" value="Unassembled WGS sequence"/>
</dbReference>
<organism evidence="2 3">
    <name type="scientific">Peronospora matthiolae</name>
    <dbReference type="NCBI Taxonomy" id="2874970"/>
    <lineage>
        <taxon>Eukaryota</taxon>
        <taxon>Sar</taxon>
        <taxon>Stramenopiles</taxon>
        <taxon>Oomycota</taxon>
        <taxon>Peronosporomycetes</taxon>
        <taxon>Peronosporales</taxon>
        <taxon>Peronosporaceae</taxon>
        <taxon>Peronospora</taxon>
    </lineage>
</organism>
<comment type="caution">
    <text evidence="2">The sequence shown here is derived from an EMBL/GenBank/DDBJ whole genome shotgun (WGS) entry which is preliminary data.</text>
</comment>
<keyword evidence="1" id="KW-0732">Signal</keyword>
<sequence>MRILPALVATAAVLLMSCDHLAYASSDEIKKDGVYAKFYRIRDGTVVEKKVVYLGDSNQSENKTSDQDTDGSTTQEERFSYLVPIGLNNLRMISKQVAKWFR</sequence>
<accession>A0AAV1V388</accession>
<gene>
    <name evidence="2" type="ORF">PM001_LOCUS25857</name>
</gene>
<dbReference type="EMBL" id="CAKLBY020000259">
    <property type="protein sequence ID" value="CAK7940707.1"/>
    <property type="molecule type" value="Genomic_DNA"/>
</dbReference>
<evidence type="ECO:0000313" key="3">
    <source>
        <dbReference type="Proteomes" id="UP001162060"/>
    </source>
</evidence>
<feature type="signal peptide" evidence="1">
    <location>
        <begin position="1"/>
        <end position="24"/>
    </location>
</feature>
<evidence type="ECO:0000313" key="2">
    <source>
        <dbReference type="EMBL" id="CAK7940707.1"/>
    </source>
</evidence>
<protein>
    <submittedName>
        <fullName evidence="2">Uncharacterized protein</fullName>
    </submittedName>
</protein>
<name>A0AAV1V388_9STRA</name>
<proteinExistence type="predicted"/>